<accession>A0A5C6RIS4</accession>
<dbReference type="PROSITE" id="PS51257">
    <property type="entry name" value="PROKAR_LIPOPROTEIN"/>
    <property type="match status" value="1"/>
</dbReference>
<dbReference type="PRINTS" id="PR00153">
    <property type="entry name" value="CSAPPISMRASE"/>
</dbReference>
<dbReference type="GO" id="GO:0006457">
    <property type="term" value="P:protein folding"/>
    <property type="evidence" value="ECO:0007669"/>
    <property type="project" value="InterPro"/>
</dbReference>
<evidence type="ECO:0000259" key="6">
    <source>
        <dbReference type="PROSITE" id="PS50093"/>
    </source>
</evidence>
<dbReference type="GO" id="GO:0003755">
    <property type="term" value="F:peptidyl-prolyl cis-trans isomerase activity"/>
    <property type="evidence" value="ECO:0007669"/>
    <property type="project" value="UniProtKB-UniRule"/>
</dbReference>
<dbReference type="InterPro" id="IPR013783">
    <property type="entry name" value="Ig-like_fold"/>
</dbReference>
<comment type="similarity">
    <text evidence="1 4">Belongs to the cyclophilin-type PPIase family.</text>
</comment>
<keyword evidence="8" id="KW-1185">Reference proteome</keyword>
<keyword evidence="3 4" id="KW-0413">Isomerase</keyword>
<dbReference type="PANTHER" id="PTHR45625:SF4">
    <property type="entry name" value="PEPTIDYLPROLYL ISOMERASE DOMAIN AND WD REPEAT-CONTAINING PROTEIN 1"/>
    <property type="match status" value="1"/>
</dbReference>
<sequence length="297" mass="33022">MKLLTWQGGILLALLISSCGRPVARFSLESTQQRVLQPIPFDNKSEKAVRYEWDFGDGKTAEAESPEHRYKASGAYTVTLTAYNEKGKARKASQTIEVAPPKACLVEIETELGSMIVELYDATPQHQDNFTKLAEEHYFDSLLFHRVINNFMIQGGDPQSKGAPGGQALGSGGPGYTLPAEFVDSLVHVKGALAAARTGDAVNPAKRSSGSQFYIVHGQQLTEDMLNRIEAQKGIRYTTDQREMYLELGGTPFLDREYTVFGRVIEGLDVIDRLASVPTDRRDRPQNDLRMKIRLIR</sequence>
<evidence type="ECO:0000256" key="4">
    <source>
        <dbReference type="RuleBase" id="RU363019"/>
    </source>
</evidence>
<dbReference type="Gene3D" id="2.60.40.10">
    <property type="entry name" value="Immunoglobulins"/>
    <property type="match status" value="1"/>
</dbReference>
<feature type="domain" description="PKD" evidence="6">
    <location>
        <begin position="49"/>
        <end position="98"/>
    </location>
</feature>
<feature type="domain" description="PPIase cyclophilin-type" evidence="5">
    <location>
        <begin position="109"/>
        <end position="291"/>
    </location>
</feature>
<dbReference type="InterPro" id="IPR000601">
    <property type="entry name" value="PKD_dom"/>
</dbReference>
<reference evidence="7 8" key="1">
    <citation type="submission" date="2019-08" db="EMBL/GenBank/DDBJ databases">
        <title>Genome of Phaeodactylibacter luteus.</title>
        <authorList>
            <person name="Bowman J.P."/>
        </authorList>
    </citation>
    <scope>NUCLEOTIDE SEQUENCE [LARGE SCALE GENOMIC DNA]</scope>
    <source>
        <strain evidence="7 8">KCTC 42180</strain>
    </source>
</reference>
<dbReference type="SUPFAM" id="SSF49299">
    <property type="entry name" value="PKD domain"/>
    <property type="match status" value="1"/>
</dbReference>
<dbReference type="InterPro" id="IPR020892">
    <property type="entry name" value="Cyclophilin-type_PPIase_CS"/>
</dbReference>
<dbReference type="Pfam" id="PF00160">
    <property type="entry name" value="Pro_isomerase"/>
    <property type="match status" value="1"/>
</dbReference>
<comment type="function">
    <text evidence="4">PPIases accelerate the folding of proteins. It catalyzes the cis-trans isomerization of proline imidic peptide bonds in oligopeptides.</text>
</comment>
<dbReference type="RefSeq" id="WP_147168705.1">
    <property type="nucleotide sequence ID" value="NZ_VOOR01000042.1"/>
</dbReference>
<evidence type="ECO:0000256" key="1">
    <source>
        <dbReference type="ARBA" id="ARBA00007365"/>
    </source>
</evidence>
<evidence type="ECO:0000313" key="8">
    <source>
        <dbReference type="Proteomes" id="UP000321580"/>
    </source>
</evidence>
<dbReference type="Gene3D" id="2.40.100.10">
    <property type="entry name" value="Cyclophilin-like"/>
    <property type="match status" value="1"/>
</dbReference>
<evidence type="ECO:0000256" key="2">
    <source>
        <dbReference type="ARBA" id="ARBA00023110"/>
    </source>
</evidence>
<dbReference type="CDD" id="cd00146">
    <property type="entry name" value="PKD"/>
    <property type="match status" value="1"/>
</dbReference>
<keyword evidence="2 4" id="KW-0697">Rotamase</keyword>
<dbReference type="Proteomes" id="UP000321580">
    <property type="component" value="Unassembled WGS sequence"/>
</dbReference>
<dbReference type="Pfam" id="PF18911">
    <property type="entry name" value="PKD_4"/>
    <property type="match status" value="1"/>
</dbReference>
<dbReference type="EC" id="5.2.1.8" evidence="4"/>
<comment type="catalytic activity">
    <reaction evidence="4">
        <text>[protein]-peptidylproline (omega=180) = [protein]-peptidylproline (omega=0)</text>
        <dbReference type="Rhea" id="RHEA:16237"/>
        <dbReference type="Rhea" id="RHEA-COMP:10747"/>
        <dbReference type="Rhea" id="RHEA-COMP:10748"/>
        <dbReference type="ChEBI" id="CHEBI:83833"/>
        <dbReference type="ChEBI" id="CHEBI:83834"/>
        <dbReference type="EC" id="5.2.1.8"/>
    </reaction>
</comment>
<proteinExistence type="inferred from homology"/>
<dbReference type="PANTHER" id="PTHR45625">
    <property type="entry name" value="PEPTIDYL-PROLYL CIS-TRANS ISOMERASE-RELATED"/>
    <property type="match status" value="1"/>
</dbReference>
<dbReference type="InterPro" id="IPR029000">
    <property type="entry name" value="Cyclophilin-like_dom_sf"/>
</dbReference>
<evidence type="ECO:0000313" key="7">
    <source>
        <dbReference type="EMBL" id="TXB61884.1"/>
    </source>
</evidence>
<dbReference type="SUPFAM" id="SSF50891">
    <property type="entry name" value="Cyclophilin-like"/>
    <property type="match status" value="1"/>
</dbReference>
<dbReference type="SMART" id="SM00089">
    <property type="entry name" value="PKD"/>
    <property type="match status" value="1"/>
</dbReference>
<comment type="caution">
    <text evidence="7">The sequence shown here is derived from an EMBL/GenBank/DDBJ whole genome shotgun (WGS) entry which is preliminary data.</text>
</comment>
<dbReference type="PROSITE" id="PS50072">
    <property type="entry name" value="CSA_PPIASE_2"/>
    <property type="match status" value="1"/>
</dbReference>
<dbReference type="PROSITE" id="PS50093">
    <property type="entry name" value="PKD"/>
    <property type="match status" value="1"/>
</dbReference>
<evidence type="ECO:0000256" key="3">
    <source>
        <dbReference type="ARBA" id="ARBA00023235"/>
    </source>
</evidence>
<name>A0A5C6RIS4_9BACT</name>
<organism evidence="7 8">
    <name type="scientific">Phaeodactylibacter luteus</name>
    <dbReference type="NCBI Taxonomy" id="1564516"/>
    <lineage>
        <taxon>Bacteria</taxon>
        <taxon>Pseudomonadati</taxon>
        <taxon>Bacteroidota</taxon>
        <taxon>Saprospiria</taxon>
        <taxon>Saprospirales</taxon>
        <taxon>Haliscomenobacteraceae</taxon>
        <taxon>Phaeodactylibacter</taxon>
    </lineage>
</organism>
<dbReference type="EMBL" id="VOOR01000042">
    <property type="protein sequence ID" value="TXB61884.1"/>
    <property type="molecule type" value="Genomic_DNA"/>
</dbReference>
<dbReference type="InterPro" id="IPR022409">
    <property type="entry name" value="PKD/Chitinase_dom"/>
</dbReference>
<dbReference type="InterPro" id="IPR002130">
    <property type="entry name" value="Cyclophilin-type_PPIase_dom"/>
</dbReference>
<evidence type="ECO:0000259" key="5">
    <source>
        <dbReference type="PROSITE" id="PS50072"/>
    </source>
</evidence>
<dbReference type="PROSITE" id="PS00170">
    <property type="entry name" value="CSA_PPIASE_1"/>
    <property type="match status" value="1"/>
</dbReference>
<protein>
    <recommendedName>
        <fullName evidence="4">Peptidyl-prolyl cis-trans isomerase</fullName>
        <shortName evidence="4">PPIase</shortName>
        <ecNumber evidence="4">5.2.1.8</ecNumber>
    </recommendedName>
</protein>
<gene>
    <name evidence="7" type="ORF">FRY97_16680</name>
</gene>
<dbReference type="CDD" id="cd00317">
    <property type="entry name" value="cyclophilin"/>
    <property type="match status" value="1"/>
</dbReference>
<dbReference type="InterPro" id="IPR044666">
    <property type="entry name" value="Cyclophilin_A-like"/>
</dbReference>
<dbReference type="OrthoDB" id="9807797at2"/>
<dbReference type="AlphaFoldDB" id="A0A5C6RIS4"/>
<dbReference type="InterPro" id="IPR035986">
    <property type="entry name" value="PKD_dom_sf"/>
</dbReference>